<dbReference type="SUPFAM" id="SSF47323">
    <property type="entry name" value="Anticodon-binding domain of a subclass of class I aminoacyl-tRNA synthetases"/>
    <property type="match status" value="1"/>
</dbReference>
<comment type="similarity">
    <text evidence="1 10">Belongs to the class-I aminoacyl-tRNA synthetase family.</text>
</comment>
<dbReference type="PANTHER" id="PTHR11946">
    <property type="entry name" value="VALYL-TRNA SYNTHETASES"/>
    <property type="match status" value="1"/>
</dbReference>
<dbReference type="GO" id="GO:0002161">
    <property type="term" value="F:aminoacyl-tRNA deacylase activity"/>
    <property type="evidence" value="ECO:0007669"/>
    <property type="project" value="InterPro"/>
</dbReference>
<dbReference type="Proteomes" id="UP000054408">
    <property type="component" value="Unassembled WGS sequence"/>
</dbReference>
<keyword evidence="5 10" id="KW-0067">ATP-binding</keyword>
<evidence type="ECO:0000256" key="1">
    <source>
        <dbReference type="ARBA" id="ARBA00005594"/>
    </source>
</evidence>
<evidence type="ECO:0000256" key="8">
    <source>
        <dbReference type="ARBA" id="ARBA00029936"/>
    </source>
</evidence>
<keyword evidence="14" id="KW-1185">Reference proteome</keyword>
<dbReference type="STRING" id="461836.A0A0L0D2I4"/>
<evidence type="ECO:0000256" key="5">
    <source>
        <dbReference type="ARBA" id="ARBA00022840"/>
    </source>
</evidence>
<dbReference type="OrthoDB" id="629407at2759"/>
<feature type="domain" description="Aminoacyl-tRNA synthetase class Ia" evidence="11">
    <location>
        <begin position="46"/>
        <end position="674"/>
    </location>
</feature>
<dbReference type="AlphaFoldDB" id="A0A0L0D2I4"/>
<keyword evidence="6 10" id="KW-0648">Protein biosynthesis</keyword>
<gene>
    <name evidence="13" type="ORF">AMSG_02855</name>
</gene>
<evidence type="ECO:0000256" key="3">
    <source>
        <dbReference type="ARBA" id="ARBA00022598"/>
    </source>
</evidence>
<protein>
    <recommendedName>
        <fullName evidence="2">valine--tRNA ligase</fullName>
        <ecNumber evidence="2">6.1.1.9</ecNumber>
    </recommendedName>
    <alternativeName>
        <fullName evidence="8">Valyl-tRNA synthetase</fullName>
    </alternativeName>
</protein>
<dbReference type="PANTHER" id="PTHR11946:SF109">
    <property type="entry name" value="VALINE--TRNA LIGASE"/>
    <property type="match status" value="1"/>
</dbReference>
<dbReference type="InterPro" id="IPR014729">
    <property type="entry name" value="Rossmann-like_a/b/a_fold"/>
</dbReference>
<evidence type="ECO:0000259" key="11">
    <source>
        <dbReference type="Pfam" id="PF00133"/>
    </source>
</evidence>
<dbReference type="InterPro" id="IPR001412">
    <property type="entry name" value="aa-tRNA-synth_I_CS"/>
</dbReference>
<accession>A0A0L0D2I4</accession>
<evidence type="ECO:0000256" key="4">
    <source>
        <dbReference type="ARBA" id="ARBA00022741"/>
    </source>
</evidence>
<evidence type="ECO:0000256" key="9">
    <source>
        <dbReference type="ARBA" id="ARBA00047552"/>
    </source>
</evidence>
<evidence type="ECO:0000256" key="2">
    <source>
        <dbReference type="ARBA" id="ARBA00013169"/>
    </source>
</evidence>
<dbReference type="Gene3D" id="1.10.287.380">
    <property type="entry name" value="Valyl-tRNA synthetase, C-terminal domain"/>
    <property type="match status" value="1"/>
</dbReference>
<dbReference type="Pfam" id="PF08264">
    <property type="entry name" value="Anticodon_1"/>
    <property type="match status" value="1"/>
</dbReference>
<dbReference type="EMBL" id="GL349442">
    <property type="protein sequence ID" value="KNC46401.1"/>
    <property type="molecule type" value="Genomic_DNA"/>
</dbReference>
<dbReference type="FunFam" id="3.40.50.620:FF:000020">
    <property type="entry name" value="Valine--tRNA ligase, mitochondrial"/>
    <property type="match status" value="1"/>
</dbReference>
<reference evidence="13 14" key="1">
    <citation type="submission" date="2010-05" db="EMBL/GenBank/DDBJ databases">
        <title>The Genome Sequence of Thecamonas trahens ATCC 50062.</title>
        <authorList>
            <consortium name="The Broad Institute Genome Sequencing Platform"/>
            <person name="Russ C."/>
            <person name="Cuomo C."/>
            <person name="Shea T."/>
            <person name="Young S.K."/>
            <person name="Zeng Q."/>
            <person name="Koehrsen M."/>
            <person name="Haas B."/>
            <person name="Borodovsky M."/>
            <person name="Guigo R."/>
            <person name="Alvarado L."/>
            <person name="Berlin A."/>
            <person name="Bochicchio J."/>
            <person name="Borenstein D."/>
            <person name="Chapman S."/>
            <person name="Chen Z."/>
            <person name="Freedman E."/>
            <person name="Gellesch M."/>
            <person name="Goldberg J."/>
            <person name="Griggs A."/>
            <person name="Gujja S."/>
            <person name="Heilman E."/>
            <person name="Heiman D."/>
            <person name="Hepburn T."/>
            <person name="Howarth C."/>
            <person name="Jen D."/>
            <person name="Larson L."/>
            <person name="Mehta T."/>
            <person name="Park D."/>
            <person name="Pearson M."/>
            <person name="Roberts A."/>
            <person name="Saif S."/>
            <person name="Shenoy N."/>
            <person name="Sisk P."/>
            <person name="Stolte C."/>
            <person name="Sykes S."/>
            <person name="Thomson T."/>
            <person name="Walk T."/>
            <person name="White J."/>
            <person name="Yandava C."/>
            <person name="Burger G."/>
            <person name="Gray M.W."/>
            <person name="Holland P.W.H."/>
            <person name="King N."/>
            <person name="Lang F.B.F."/>
            <person name="Roger A.J."/>
            <person name="Ruiz-Trillo I."/>
            <person name="Lander E."/>
            <person name="Nusbaum C."/>
        </authorList>
    </citation>
    <scope>NUCLEOTIDE SEQUENCE [LARGE SCALE GENOMIC DNA]</scope>
    <source>
        <strain evidence="13 14">ATCC 50062</strain>
    </source>
</reference>
<dbReference type="InterPro" id="IPR009080">
    <property type="entry name" value="tRNAsynth_Ia_anticodon-bd"/>
</dbReference>
<dbReference type="GO" id="GO:0004832">
    <property type="term" value="F:valine-tRNA ligase activity"/>
    <property type="evidence" value="ECO:0007669"/>
    <property type="project" value="UniProtKB-EC"/>
</dbReference>
<keyword evidence="4 10" id="KW-0547">Nucleotide-binding</keyword>
<comment type="catalytic activity">
    <reaction evidence="9">
        <text>tRNA(Val) + L-valine + ATP = L-valyl-tRNA(Val) + AMP + diphosphate</text>
        <dbReference type="Rhea" id="RHEA:10704"/>
        <dbReference type="Rhea" id="RHEA-COMP:9672"/>
        <dbReference type="Rhea" id="RHEA-COMP:9708"/>
        <dbReference type="ChEBI" id="CHEBI:30616"/>
        <dbReference type="ChEBI" id="CHEBI:33019"/>
        <dbReference type="ChEBI" id="CHEBI:57762"/>
        <dbReference type="ChEBI" id="CHEBI:78442"/>
        <dbReference type="ChEBI" id="CHEBI:78537"/>
        <dbReference type="ChEBI" id="CHEBI:456215"/>
        <dbReference type="EC" id="6.1.1.9"/>
    </reaction>
</comment>
<dbReference type="RefSeq" id="XP_013760694.1">
    <property type="nucleotide sequence ID" value="XM_013905240.1"/>
</dbReference>
<evidence type="ECO:0000313" key="13">
    <source>
        <dbReference type="EMBL" id="KNC46401.1"/>
    </source>
</evidence>
<keyword evidence="3 10" id="KW-0436">Ligase</keyword>
<dbReference type="GO" id="GO:0005524">
    <property type="term" value="F:ATP binding"/>
    <property type="evidence" value="ECO:0007669"/>
    <property type="project" value="UniProtKB-KW"/>
</dbReference>
<dbReference type="CDD" id="cd07962">
    <property type="entry name" value="Anticodon_Ia_Val"/>
    <property type="match status" value="1"/>
</dbReference>
<dbReference type="InterPro" id="IPR033705">
    <property type="entry name" value="Anticodon_Ia_Val"/>
</dbReference>
<dbReference type="InterPro" id="IPR002300">
    <property type="entry name" value="aa-tRNA-synth_Ia"/>
</dbReference>
<dbReference type="NCBIfam" id="NF004349">
    <property type="entry name" value="PRK05729.1"/>
    <property type="match status" value="1"/>
</dbReference>
<evidence type="ECO:0000256" key="7">
    <source>
        <dbReference type="ARBA" id="ARBA00023146"/>
    </source>
</evidence>
<evidence type="ECO:0000313" key="14">
    <source>
        <dbReference type="Proteomes" id="UP000054408"/>
    </source>
</evidence>
<dbReference type="Gene3D" id="3.90.740.10">
    <property type="entry name" value="Valyl/Leucyl/Isoleucyl-tRNA synthetase, editing domain"/>
    <property type="match status" value="1"/>
</dbReference>
<dbReference type="Gene3D" id="1.10.730.10">
    <property type="entry name" value="Isoleucyl-tRNA Synthetase, Domain 1"/>
    <property type="match status" value="1"/>
</dbReference>
<proteinExistence type="inferred from homology"/>
<dbReference type="GO" id="GO:0006438">
    <property type="term" value="P:valyl-tRNA aminoacylation"/>
    <property type="evidence" value="ECO:0007669"/>
    <property type="project" value="InterPro"/>
</dbReference>
<dbReference type="NCBIfam" id="TIGR00422">
    <property type="entry name" value="valS"/>
    <property type="match status" value="1"/>
</dbReference>
<dbReference type="GeneID" id="25562505"/>
<dbReference type="GO" id="GO:0005829">
    <property type="term" value="C:cytosol"/>
    <property type="evidence" value="ECO:0007669"/>
    <property type="project" value="TreeGrafter"/>
</dbReference>
<dbReference type="InterPro" id="IPR002303">
    <property type="entry name" value="Valyl-tRNA_ligase"/>
</dbReference>
<dbReference type="InterPro" id="IPR037118">
    <property type="entry name" value="Val-tRNA_synth_C_sf"/>
</dbReference>
<feature type="domain" description="Methionyl/Valyl/Leucyl/Isoleucyl-tRNA synthetase anticodon-binding" evidence="12">
    <location>
        <begin position="737"/>
        <end position="820"/>
    </location>
</feature>
<name>A0A0L0D2I4_THETB</name>
<keyword evidence="7 10" id="KW-0030">Aminoacyl-tRNA synthetase</keyword>
<sequence>MLRAYWARMVPVATLAGRRWAASAGAGGLAAGYEPAAVEAGKVARWEAWRVQQAKEAAKTGSLRRPTFTVLLPPPNVTGALHLGHALTVAVEDAAVRAARARGEETLWIPGLDHAGIATQVVVESKIQRERGISRHELGRDAFVREVHAWKEATGDGRIRDQLRMLGGGLDWAHEYFTMDPARSQAVDTAFMQLAADGLIYRDLRLVNWCPTLRSAISDVEVDHVDVAPDSTIALPDGRRVPSGRLYTIRYAVANSPSGETVAVQTTRPETVLVDTALAVHPDDPRHARLAGKSVKHPLTGALLPVVADATAVDPEFGTGVVKISPGVDFNDYATGVRHGQAPLTLFDDVGHVALSELVAHLGDTPLPAELAELEGVDRYEARARIIELLEASGAYGGHEPYAQSLAVCSRTGDVLEPLLRPQWFLRTRELAEAARKAVETGALTIAPASFEATWDEWMHQLNDWCLSRQLWWGHRVPAWRAPGSSGLHTSDWVFAADEAAASVAAAEVWGSGDVVRDDDVLDTWFSSALLPMSALGWPHADPRRAGYPLTLMETGSDILVFWVARMVMLCTHLAPGGELPFKHIDLHQMVRDKSGRKMSKSLGNVLDPADLIQGASLDKLLAALEGGNLPAGERARASSDLKAAFPDGFPAFGTDALRYALLEMTKQSHFINLDPSLVLSARKFCNKIWNGLRYVLLATEDEGAVPQYVQQLASGADGRAELRLTPDTAAALTPMDAWILSKLDVMAAEVQAAAQPPLALHKAARAVSGFFVDAFCDIYVEHTKVSKGGVEGAVLAHCALSFLTAAHPLLPFLTDELVSHAVGLCDELPASVDTRVAPLPEAFAVSPSDVPRQLANAAAAIDGYVLPLLEQVRSLRASWTPPRGAAVYVVSEASKVVADAQARSQVHALVARLAKAQDVTDTPRDGYVEHGAIEFGVGPHAIRVALTAEPGLALGQAARTLSKSQRAELGARSAKLEAQIAKLEKIMAGEHYATRVPAAVQAGNATKLDELRTKLESLTKALA</sequence>
<dbReference type="PRINTS" id="PR00986">
    <property type="entry name" value="TRNASYNTHVAL"/>
</dbReference>
<dbReference type="SUPFAM" id="SSF50677">
    <property type="entry name" value="ValRS/IleRS/LeuRS editing domain"/>
    <property type="match status" value="1"/>
</dbReference>
<dbReference type="Pfam" id="PF00133">
    <property type="entry name" value="tRNA-synt_1"/>
    <property type="match status" value="1"/>
</dbReference>
<dbReference type="PROSITE" id="PS00178">
    <property type="entry name" value="AA_TRNA_LIGASE_I"/>
    <property type="match status" value="1"/>
</dbReference>
<dbReference type="SUPFAM" id="SSF52374">
    <property type="entry name" value="Nucleotidylyl transferase"/>
    <property type="match status" value="1"/>
</dbReference>
<organism evidence="13 14">
    <name type="scientific">Thecamonas trahens ATCC 50062</name>
    <dbReference type="NCBI Taxonomy" id="461836"/>
    <lineage>
        <taxon>Eukaryota</taxon>
        <taxon>Apusozoa</taxon>
        <taxon>Apusomonadida</taxon>
        <taxon>Apusomonadidae</taxon>
        <taxon>Thecamonas</taxon>
    </lineage>
</organism>
<dbReference type="InterPro" id="IPR013155">
    <property type="entry name" value="M/V/L/I-tRNA-synth_anticd-bd"/>
</dbReference>
<evidence type="ECO:0000256" key="6">
    <source>
        <dbReference type="ARBA" id="ARBA00022917"/>
    </source>
</evidence>
<evidence type="ECO:0000259" key="12">
    <source>
        <dbReference type="Pfam" id="PF08264"/>
    </source>
</evidence>
<dbReference type="EC" id="6.1.1.9" evidence="2"/>
<dbReference type="Gene3D" id="3.40.50.620">
    <property type="entry name" value="HUPs"/>
    <property type="match status" value="2"/>
</dbReference>
<dbReference type="InterPro" id="IPR009008">
    <property type="entry name" value="Val/Leu/Ile-tRNA-synth_edit"/>
</dbReference>
<dbReference type="OMA" id="PKYSCRQ"/>
<evidence type="ECO:0000256" key="10">
    <source>
        <dbReference type="RuleBase" id="RU363035"/>
    </source>
</evidence>
<dbReference type="eggNOG" id="KOG0432">
    <property type="taxonomic scope" value="Eukaryota"/>
</dbReference>